<dbReference type="EMBL" id="JANPWB010000003">
    <property type="protein sequence ID" value="KAJ1203482.1"/>
    <property type="molecule type" value="Genomic_DNA"/>
</dbReference>
<dbReference type="AlphaFoldDB" id="A0AAV7VPZ2"/>
<evidence type="ECO:0000313" key="2">
    <source>
        <dbReference type="EMBL" id="KAJ1203482.1"/>
    </source>
</evidence>
<proteinExistence type="predicted"/>
<evidence type="ECO:0000256" key="1">
    <source>
        <dbReference type="SAM" id="MobiDB-lite"/>
    </source>
</evidence>
<reference evidence="2" key="1">
    <citation type="journal article" date="2022" name="bioRxiv">
        <title>Sequencing and chromosome-scale assembly of the giantPleurodeles waltlgenome.</title>
        <authorList>
            <person name="Brown T."/>
            <person name="Elewa A."/>
            <person name="Iarovenko S."/>
            <person name="Subramanian E."/>
            <person name="Araus A.J."/>
            <person name="Petzold A."/>
            <person name="Susuki M."/>
            <person name="Suzuki K.-i.T."/>
            <person name="Hayashi T."/>
            <person name="Toyoda A."/>
            <person name="Oliveira C."/>
            <person name="Osipova E."/>
            <person name="Leigh N.D."/>
            <person name="Simon A."/>
            <person name="Yun M.H."/>
        </authorList>
    </citation>
    <scope>NUCLEOTIDE SEQUENCE</scope>
    <source>
        <strain evidence="2">20211129_DDA</strain>
        <tissue evidence="2">Liver</tissue>
    </source>
</reference>
<name>A0AAV7VPZ2_PLEWA</name>
<gene>
    <name evidence="2" type="ORF">NDU88_007267</name>
</gene>
<accession>A0AAV7VPZ2</accession>
<comment type="caution">
    <text evidence="2">The sequence shown here is derived from an EMBL/GenBank/DDBJ whole genome shotgun (WGS) entry which is preliminary data.</text>
</comment>
<protein>
    <submittedName>
        <fullName evidence="2">Uncharacterized protein</fullName>
    </submittedName>
</protein>
<organism evidence="2 3">
    <name type="scientific">Pleurodeles waltl</name>
    <name type="common">Iberian ribbed newt</name>
    <dbReference type="NCBI Taxonomy" id="8319"/>
    <lineage>
        <taxon>Eukaryota</taxon>
        <taxon>Metazoa</taxon>
        <taxon>Chordata</taxon>
        <taxon>Craniata</taxon>
        <taxon>Vertebrata</taxon>
        <taxon>Euteleostomi</taxon>
        <taxon>Amphibia</taxon>
        <taxon>Batrachia</taxon>
        <taxon>Caudata</taxon>
        <taxon>Salamandroidea</taxon>
        <taxon>Salamandridae</taxon>
        <taxon>Pleurodelinae</taxon>
        <taxon>Pleurodeles</taxon>
    </lineage>
</organism>
<keyword evidence="3" id="KW-1185">Reference proteome</keyword>
<evidence type="ECO:0000313" key="3">
    <source>
        <dbReference type="Proteomes" id="UP001066276"/>
    </source>
</evidence>
<feature type="region of interest" description="Disordered" evidence="1">
    <location>
        <begin position="153"/>
        <end position="173"/>
    </location>
</feature>
<sequence>MLLSPWQGPGYSSSSWGVVNSPSQCVGVSTSSPHVGWHKLAPAAPPRPSVLSKICCRHSQGSGRARPCSAQAPPTPIPKRLGALLGTPLSATAPFVRALLLGAACSKLVSGLSGSPSPRPSQGLALAGGSVLLGPHSFLRYPGRHRLRSRLDRLSTSVPSSSRGDGPQAQEHAIPAQSHALGHIQGLVTHPLIPTGSTPKCRHRLSLRPARYERMFLGPSRARGLCVRHLRLPGFLWSQRMMRNHALIGLF</sequence>
<dbReference type="Proteomes" id="UP001066276">
    <property type="component" value="Chromosome 2_1"/>
</dbReference>